<reference evidence="2" key="1">
    <citation type="journal article" date="2016" name="Nat. Commun.">
        <title>The Gonium pectorale genome demonstrates co-option of cell cycle regulation during the evolution of multicellularity.</title>
        <authorList>
            <person name="Hanschen E.R."/>
            <person name="Marriage T.N."/>
            <person name="Ferris P.J."/>
            <person name="Hamaji T."/>
            <person name="Toyoda A."/>
            <person name="Fujiyama A."/>
            <person name="Neme R."/>
            <person name="Noguchi H."/>
            <person name="Minakuchi Y."/>
            <person name="Suzuki M."/>
            <person name="Kawai-Toyooka H."/>
            <person name="Smith D.R."/>
            <person name="Sparks H."/>
            <person name="Anderson J."/>
            <person name="Bakaric R."/>
            <person name="Luria V."/>
            <person name="Karger A."/>
            <person name="Kirschner M.W."/>
            <person name="Durand P.M."/>
            <person name="Michod R.E."/>
            <person name="Nozaki H."/>
            <person name="Olson B.J."/>
        </authorList>
    </citation>
    <scope>NUCLEOTIDE SEQUENCE [LARGE SCALE GENOMIC DNA]</scope>
    <source>
        <strain evidence="2">NIES-2863</strain>
    </source>
</reference>
<dbReference type="Proteomes" id="UP000075714">
    <property type="component" value="Unassembled WGS sequence"/>
</dbReference>
<protein>
    <submittedName>
        <fullName evidence="1">Uncharacterized protein</fullName>
    </submittedName>
</protein>
<comment type="caution">
    <text evidence="1">The sequence shown here is derived from an EMBL/GenBank/DDBJ whole genome shotgun (WGS) entry which is preliminary data.</text>
</comment>
<evidence type="ECO:0000313" key="2">
    <source>
        <dbReference type="Proteomes" id="UP000075714"/>
    </source>
</evidence>
<keyword evidence="2" id="KW-1185">Reference proteome</keyword>
<dbReference type="AlphaFoldDB" id="A0A150FTC4"/>
<name>A0A150FTC4_GONPE</name>
<gene>
    <name evidence="1" type="ORF">GPECTOR_1762g857</name>
</gene>
<sequence>MVSDLLGIVDQTVSTFFGDTLDRDNSIQLDSSNASKASRRLILRLHNTCFEDNLVAGLFASAIAYATPGANRFIDGGVYDSHRLLRLL</sequence>
<proteinExistence type="predicted"/>
<organism evidence="1 2">
    <name type="scientific">Gonium pectorale</name>
    <name type="common">Green alga</name>
    <dbReference type="NCBI Taxonomy" id="33097"/>
    <lineage>
        <taxon>Eukaryota</taxon>
        <taxon>Viridiplantae</taxon>
        <taxon>Chlorophyta</taxon>
        <taxon>core chlorophytes</taxon>
        <taxon>Chlorophyceae</taxon>
        <taxon>CS clade</taxon>
        <taxon>Chlamydomonadales</taxon>
        <taxon>Volvocaceae</taxon>
        <taxon>Gonium</taxon>
    </lineage>
</organism>
<dbReference type="EMBL" id="LSYV01001753">
    <property type="protein sequence ID" value="KXZ40859.1"/>
    <property type="molecule type" value="Genomic_DNA"/>
</dbReference>
<evidence type="ECO:0000313" key="1">
    <source>
        <dbReference type="EMBL" id="KXZ40859.1"/>
    </source>
</evidence>
<accession>A0A150FTC4</accession>